<evidence type="ECO:0000256" key="1">
    <source>
        <dbReference type="SAM" id="MobiDB-lite"/>
    </source>
</evidence>
<dbReference type="InterPro" id="IPR005183">
    <property type="entry name" value="DUF305_CopM-like"/>
</dbReference>
<name>A0A846YJS7_9NOCA</name>
<evidence type="ECO:0000313" key="4">
    <source>
        <dbReference type="Proteomes" id="UP000570678"/>
    </source>
</evidence>
<dbReference type="AlphaFoldDB" id="A0A846YJS7"/>
<dbReference type="Pfam" id="PF03713">
    <property type="entry name" value="DUF305"/>
    <property type="match status" value="1"/>
</dbReference>
<evidence type="ECO:0000259" key="2">
    <source>
        <dbReference type="Pfam" id="PF03713"/>
    </source>
</evidence>
<evidence type="ECO:0000313" key="3">
    <source>
        <dbReference type="EMBL" id="NKY59866.1"/>
    </source>
</evidence>
<feature type="region of interest" description="Disordered" evidence="1">
    <location>
        <begin position="149"/>
        <end position="186"/>
    </location>
</feature>
<comment type="caution">
    <text evidence="3">The sequence shown here is derived from an EMBL/GenBank/DDBJ whole genome shotgun (WGS) entry which is preliminary data.</text>
</comment>
<dbReference type="Gene3D" id="1.20.1260.10">
    <property type="match status" value="1"/>
</dbReference>
<keyword evidence="4" id="KW-1185">Reference proteome</keyword>
<dbReference type="Proteomes" id="UP000570678">
    <property type="component" value="Unassembled WGS sequence"/>
</dbReference>
<reference evidence="3 4" key="1">
    <citation type="submission" date="2020-04" db="EMBL/GenBank/DDBJ databases">
        <title>MicrobeNet Type strains.</title>
        <authorList>
            <person name="Nicholson A.C."/>
        </authorList>
    </citation>
    <scope>NUCLEOTIDE SEQUENCE [LARGE SCALE GENOMIC DNA]</scope>
    <source>
        <strain evidence="3 4">JCM 3332</strain>
    </source>
</reference>
<dbReference type="InterPro" id="IPR012347">
    <property type="entry name" value="Ferritin-like"/>
</dbReference>
<organism evidence="3 4">
    <name type="scientific">Nocardia flavorosea</name>
    <dbReference type="NCBI Taxonomy" id="53429"/>
    <lineage>
        <taxon>Bacteria</taxon>
        <taxon>Bacillati</taxon>
        <taxon>Actinomycetota</taxon>
        <taxon>Actinomycetes</taxon>
        <taxon>Mycobacteriales</taxon>
        <taxon>Nocardiaceae</taxon>
        <taxon>Nocardia</taxon>
    </lineage>
</organism>
<gene>
    <name evidence="3" type="ORF">HGA15_27715</name>
</gene>
<dbReference type="EMBL" id="JAAXOT010000018">
    <property type="protein sequence ID" value="NKY59866.1"/>
    <property type="molecule type" value="Genomic_DNA"/>
</dbReference>
<sequence>MTADCRTVPADLLAGLLCFAAALFGRRAPEPPEAHRMRSGVRAAGYSGSADPGTTGEQVRFSANRYLGVIRRRGAGRRAPKHRHGTAGTETSICISQWREIGTLTGWLERAGAPLETPAAAHDHHGAHAGTGRSMAGMASNEELPRLYDTDLGAGAGEGLEGLGPRRASALDTRGCAAHRGAEARS</sequence>
<feature type="domain" description="DUF305" evidence="2">
    <location>
        <begin position="93"/>
        <end position="149"/>
    </location>
</feature>
<protein>
    <submittedName>
        <fullName evidence="3">DUF305 domain-containing protein</fullName>
    </submittedName>
</protein>
<proteinExistence type="predicted"/>
<accession>A0A846YJS7</accession>